<protein>
    <submittedName>
        <fullName evidence="3">Uncharacterized protein</fullName>
    </submittedName>
</protein>
<accession>A0A0D2MC24</accession>
<dbReference type="Proteomes" id="UP000054498">
    <property type="component" value="Unassembled WGS sequence"/>
</dbReference>
<feature type="region of interest" description="Disordered" evidence="1">
    <location>
        <begin position="113"/>
        <end position="149"/>
    </location>
</feature>
<feature type="region of interest" description="Disordered" evidence="1">
    <location>
        <begin position="27"/>
        <end position="76"/>
    </location>
</feature>
<proteinExistence type="predicted"/>
<evidence type="ECO:0000313" key="4">
    <source>
        <dbReference type="Proteomes" id="UP000054498"/>
    </source>
</evidence>
<feature type="non-terminal residue" evidence="3">
    <location>
        <position position="1"/>
    </location>
</feature>
<feature type="non-terminal residue" evidence="3">
    <location>
        <position position="149"/>
    </location>
</feature>
<keyword evidence="2" id="KW-0472">Membrane</keyword>
<organism evidence="3 4">
    <name type="scientific">Monoraphidium neglectum</name>
    <dbReference type="NCBI Taxonomy" id="145388"/>
    <lineage>
        <taxon>Eukaryota</taxon>
        <taxon>Viridiplantae</taxon>
        <taxon>Chlorophyta</taxon>
        <taxon>core chlorophytes</taxon>
        <taxon>Chlorophyceae</taxon>
        <taxon>CS clade</taxon>
        <taxon>Sphaeropleales</taxon>
        <taxon>Selenastraceae</taxon>
        <taxon>Monoraphidium</taxon>
    </lineage>
</organism>
<dbReference type="KEGG" id="mng:MNEG_9576"/>
<keyword evidence="2" id="KW-0812">Transmembrane</keyword>
<evidence type="ECO:0000256" key="1">
    <source>
        <dbReference type="SAM" id="MobiDB-lite"/>
    </source>
</evidence>
<gene>
    <name evidence="3" type="ORF">MNEG_9576</name>
</gene>
<dbReference type="EMBL" id="KK102202">
    <property type="protein sequence ID" value="KIY98386.1"/>
    <property type="molecule type" value="Genomic_DNA"/>
</dbReference>
<feature type="transmembrane region" description="Helical" evidence="2">
    <location>
        <begin position="83"/>
        <end position="105"/>
    </location>
</feature>
<dbReference type="AlphaFoldDB" id="A0A0D2MC24"/>
<dbReference type="GeneID" id="25742451"/>
<keyword evidence="4" id="KW-1185">Reference proteome</keyword>
<evidence type="ECO:0000313" key="3">
    <source>
        <dbReference type="EMBL" id="KIY98386.1"/>
    </source>
</evidence>
<sequence>ASRDAAAAAAAAAAPASFEAAAAEASTNAGVLAPTQPQPDAGAAGKAAPAKLELAAAKRAGAAPEGSPQDATAPAVSHVKWQAVVGGVVGAFAGLSLATGLFLILRAKHVRRAEAEASKGSAPRKSAGGDVEARGSRGGKRPSTTGGAR</sequence>
<dbReference type="RefSeq" id="XP_013897406.1">
    <property type="nucleotide sequence ID" value="XM_014041952.1"/>
</dbReference>
<evidence type="ECO:0000256" key="2">
    <source>
        <dbReference type="SAM" id="Phobius"/>
    </source>
</evidence>
<keyword evidence="2" id="KW-1133">Transmembrane helix</keyword>
<name>A0A0D2MC24_9CHLO</name>
<reference evidence="3 4" key="1">
    <citation type="journal article" date="2013" name="BMC Genomics">
        <title>Reconstruction of the lipid metabolism for the microalga Monoraphidium neglectum from its genome sequence reveals characteristics suitable for biofuel production.</title>
        <authorList>
            <person name="Bogen C."/>
            <person name="Al-Dilaimi A."/>
            <person name="Albersmeier A."/>
            <person name="Wichmann J."/>
            <person name="Grundmann M."/>
            <person name="Rupp O."/>
            <person name="Lauersen K.J."/>
            <person name="Blifernez-Klassen O."/>
            <person name="Kalinowski J."/>
            <person name="Goesmann A."/>
            <person name="Mussgnug J.H."/>
            <person name="Kruse O."/>
        </authorList>
    </citation>
    <scope>NUCLEOTIDE SEQUENCE [LARGE SCALE GENOMIC DNA]</scope>
    <source>
        <strain evidence="3 4">SAG 48.87</strain>
    </source>
</reference>
<feature type="compositionally biased region" description="Low complexity" evidence="1">
    <location>
        <begin position="41"/>
        <end position="66"/>
    </location>
</feature>